<dbReference type="Proteomes" id="UP000077069">
    <property type="component" value="Unassembled WGS sequence"/>
</dbReference>
<evidence type="ECO:0000313" key="2">
    <source>
        <dbReference type="Proteomes" id="UP000077069"/>
    </source>
</evidence>
<accession>A0A177CLB0</accession>
<organism evidence="1 2">
    <name type="scientific">Paraphaeosphaeria sporulosa</name>
    <dbReference type="NCBI Taxonomy" id="1460663"/>
    <lineage>
        <taxon>Eukaryota</taxon>
        <taxon>Fungi</taxon>
        <taxon>Dikarya</taxon>
        <taxon>Ascomycota</taxon>
        <taxon>Pezizomycotina</taxon>
        <taxon>Dothideomycetes</taxon>
        <taxon>Pleosporomycetidae</taxon>
        <taxon>Pleosporales</taxon>
        <taxon>Massarineae</taxon>
        <taxon>Didymosphaeriaceae</taxon>
        <taxon>Paraphaeosphaeria</taxon>
    </lineage>
</organism>
<keyword evidence="2" id="KW-1185">Reference proteome</keyword>
<evidence type="ECO:0000313" key="1">
    <source>
        <dbReference type="EMBL" id="OAG08021.1"/>
    </source>
</evidence>
<name>A0A177CLB0_9PLEO</name>
<dbReference type="EMBL" id="KV441550">
    <property type="protein sequence ID" value="OAG08021.1"/>
    <property type="molecule type" value="Genomic_DNA"/>
</dbReference>
<dbReference type="InParanoid" id="A0A177CLB0"/>
<dbReference type="RefSeq" id="XP_018038386.1">
    <property type="nucleotide sequence ID" value="XM_018182645.1"/>
</dbReference>
<proteinExistence type="predicted"/>
<protein>
    <submittedName>
        <fullName evidence="1">Uncharacterized protein</fullName>
    </submittedName>
</protein>
<sequence>MEPAEVMSKISKRRMPAEHAAEFEAFVDNLPNLPSPSSEYRHTLYAKHLPQWHGIKDWEFAPLRQAAVDYRKDGKWDADWKKLLLHEFYAREIRYIKKDPDFINARYGGQGYEGLYKDWTYQWSGGSWQPRHEEPIIRHDQIKEKAGGVG</sequence>
<dbReference type="OrthoDB" id="10475539at2759"/>
<dbReference type="AlphaFoldDB" id="A0A177CLB0"/>
<gene>
    <name evidence="1" type="ORF">CC84DRAFT_1214566</name>
</gene>
<reference evidence="1 2" key="1">
    <citation type="submission" date="2016-05" db="EMBL/GenBank/DDBJ databases">
        <title>Comparative analysis of secretome profiles of manganese(II)-oxidizing ascomycete fungi.</title>
        <authorList>
            <consortium name="DOE Joint Genome Institute"/>
            <person name="Zeiner C.A."/>
            <person name="Purvine S.O."/>
            <person name="Zink E.M."/>
            <person name="Wu S."/>
            <person name="Pasa-Tolic L."/>
            <person name="Chaput D.L."/>
            <person name="Haridas S."/>
            <person name="Grigoriev I.V."/>
            <person name="Santelli C.M."/>
            <person name="Hansel C.M."/>
        </authorList>
    </citation>
    <scope>NUCLEOTIDE SEQUENCE [LARGE SCALE GENOMIC DNA]</scope>
    <source>
        <strain evidence="1 2">AP3s5-JAC2a</strain>
    </source>
</reference>
<dbReference type="GeneID" id="28766131"/>